<dbReference type="CDD" id="cd23799">
    <property type="entry name" value="UBCc_UBE2J"/>
    <property type="match status" value="1"/>
</dbReference>
<dbReference type="InterPro" id="IPR050113">
    <property type="entry name" value="Ub_conjugating_enzyme"/>
</dbReference>
<organism evidence="4">
    <name type="scientific">Albugo laibachii Nc14</name>
    <dbReference type="NCBI Taxonomy" id="890382"/>
    <lineage>
        <taxon>Eukaryota</taxon>
        <taxon>Sar</taxon>
        <taxon>Stramenopiles</taxon>
        <taxon>Oomycota</taxon>
        <taxon>Peronosporomycetes</taxon>
        <taxon>Albuginales</taxon>
        <taxon>Albuginaceae</taxon>
        <taxon>Albugo</taxon>
    </lineage>
</organism>
<dbReference type="Pfam" id="PF00179">
    <property type="entry name" value="UQ_con"/>
    <property type="match status" value="1"/>
</dbReference>
<name>F0WN58_9STRA</name>
<keyword evidence="2" id="KW-0472">Membrane</keyword>
<reference evidence="4" key="2">
    <citation type="submission" date="2011-02" db="EMBL/GenBank/DDBJ databases">
        <authorList>
            <person name="MacLean D."/>
        </authorList>
    </citation>
    <scope>NUCLEOTIDE SEQUENCE</scope>
</reference>
<dbReference type="InterPro" id="IPR000608">
    <property type="entry name" value="UBC"/>
</dbReference>
<dbReference type="PROSITE" id="PS50127">
    <property type="entry name" value="UBC_2"/>
    <property type="match status" value="1"/>
</dbReference>
<gene>
    <name evidence="4" type="primary">AlNc14C166G7891</name>
    <name evidence="4" type="ORF">ALNC14_088900</name>
</gene>
<keyword evidence="2" id="KW-1133">Transmembrane helix</keyword>
<evidence type="ECO:0000313" key="4">
    <source>
        <dbReference type="EMBL" id="CCA22747.1"/>
    </source>
</evidence>
<keyword evidence="2" id="KW-0812">Transmembrane</keyword>
<dbReference type="SUPFAM" id="SSF54495">
    <property type="entry name" value="UBC-like"/>
    <property type="match status" value="1"/>
</dbReference>
<feature type="compositionally biased region" description="Polar residues" evidence="1">
    <location>
        <begin position="232"/>
        <end position="252"/>
    </location>
</feature>
<reference evidence="4" key="1">
    <citation type="journal article" date="2011" name="PLoS Biol.">
        <title>Gene gain and loss during evolution of obligate parasitism in the white rust pathogen of Arabidopsis thaliana.</title>
        <authorList>
            <person name="Kemen E."/>
            <person name="Gardiner A."/>
            <person name="Schultz-Larsen T."/>
            <person name="Kemen A.C."/>
            <person name="Balmuth A.L."/>
            <person name="Robert-Seilaniantz A."/>
            <person name="Bailey K."/>
            <person name="Holub E."/>
            <person name="Studholme D.J."/>
            <person name="Maclean D."/>
            <person name="Jones J.D."/>
        </authorList>
    </citation>
    <scope>NUCLEOTIDE SEQUENCE</scope>
</reference>
<dbReference type="AlphaFoldDB" id="F0WN58"/>
<protein>
    <submittedName>
        <fullName evidence="4">Ubiquitinconjugating enzyme E2 putative</fullName>
    </submittedName>
</protein>
<sequence length="292" mass="32735">MLKLYKLIHNKNSAQTIMAASVRNTAIKRIQGDVREMMTNPSDQYTAVPLEDNMFDWHFTLRGTRDTEFEGGVYHGRILLPADYPFRPPNIILLTPNGRFEVKKKICLSISAHHPEEWQPAWGVRLILEALISFMPTQGEGAIGALNFSVEERRRLAIKSREFCCDTCGNVAQLLPELSDDSKKGEKKVSEFAEQIAKLHVHTVEKEAEKYTNDENAQSEISVPPEEVASDHNAQNNNTLHGVDVSNSSPQAVTPHPNRDLISDVLSYLAAAIAIALFALIYKRLLQVYGIL</sequence>
<accession>F0WN58</accession>
<proteinExistence type="predicted"/>
<dbReference type="Gene3D" id="3.10.110.10">
    <property type="entry name" value="Ubiquitin Conjugating Enzyme"/>
    <property type="match status" value="1"/>
</dbReference>
<dbReference type="PANTHER" id="PTHR24067">
    <property type="entry name" value="UBIQUITIN-CONJUGATING ENZYME E2"/>
    <property type="match status" value="1"/>
</dbReference>
<feature type="transmembrane region" description="Helical" evidence="2">
    <location>
        <begin position="265"/>
        <end position="282"/>
    </location>
</feature>
<dbReference type="EMBL" id="FR824211">
    <property type="protein sequence ID" value="CCA22747.1"/>
    <property type="molecule type" value="Genomic_DNA"/>
</dbReference>
<feature type="domain" description="UBC core" evidence="3">
    <location>
        <begin position="25"/>
        <end position="176"/>
    </location>
</feature>
<dbReference type="HOGENOM" id="CLU_041481_0_0_1"/>
<dbReference type="SMART" id="SM00212">
    <property type="entry name" value="UBCc"/>
    <property type="match status" value="1"/>
</dbReference>
<evidence type="ECO:0000256" key="2">
    <source>
        <dbReference type="SAM" id="Phobius"/>
    </source>
</evidence>
<feature type="region of interest" description="Disordered" evidence="1">
    <location>
        <begin position="207"/>
        <end position="255"/>
    </location>
</feature>
<evidence type="ECO:0000259" key="3">
    <source>
        <dbReference type="PROSITE" id="PS50127"/>
    </source>
</evidence>
<dbReference type="InterPro" id="IPR016135">
    <property type="entry name" value="UBQ-conjugating_enzyme/RWD"/>
</dbReference>
<dbReference type="FunFam" id="3.10.110.10:FF:000086">
    <property type="entry name" value="Ubiquitin-conjugating enzyme E2 J1"/>
    <property type="match status" value="1"/>
</dbReference>
<evidence type="ECO:0000256" key="1">
    <source>
        <dbReference type="SAM" id="MobiDB-lite"/>
    </source>
</evidence>